<sequence length="36" mass="4113">MLSVWHVVSYNSAVQHHPSITDAEDEEVSISVIIYR</sequence>
<protein>
    <submittedName>
        <fullName evidence="1">Uncharacterized protein</fullName>
    </submittedName>
</protein>
<comment type="caution">
    <text evidence="1">The sequence shown here is derived from an EMBL/GenBank/DDBJ whole genome shotgun (WGS) entry which is preliminary data.</text>
</comment>
<dbReference type="EMBL" id="JYDJ01001622">
    <property type="protein sequence ID" value="KRX31704.1"/>
    <property type="molecule type" value="Genomic_DNA"/>
</dbReference>
<evidence type="ECO:0000313" key="1">
    <source>
        <dbReference type="EMBL" id="KRX31704.1"/>
    </source>
</evidence>
<evidence type="ECO:0000313" key="2">
    <source>
        <dbReference type="Proteomes" id="UP000055048"/>
    </source>
</evidence>
<keyword evidence="2" id="KW-1185">Reference proteome</keyword>
<gene>
    <name evidence="1" type="ORF">T05_14535</name>
</gene>
<name>A0A0V0SYG4_9BILA</name>
<dbReference type="Proteomes" id="UP000055048">
    <property type="component" value="Unassembled WGS sequence"/>
</dbReference>
<organism evidence="1 2">
    <name type="scientific">Trichinella murrelli</name>
    <dbReference type="NCBI Taxonomy" id="144512"/>
    <lineage>
        <taxon>Eukaryota</taxon>
        <taxon>Metazoa</taxon>
        <taxon>Ecdysozoa</taxon>
        <taxon>Nematoda</taxon>
        <taxon>Enoplea</taxon>
        <taxon>Dorylaimia</taxon>
        <taxon>Trichinellida</taxon>
        <taxon>Trichinellidae</taxon>
        <taxon>Trichinella</taxon>
    </lineage>
</organism>
<dbReference type="AlphaFoldDB" id="A0A0V0SYG4"/>
<accession>A0A0V0SYG4</accession>
<reference evidence="1 2" key="1">
    <citation type="submission" date="2015-01" db="EMBL/GenBank/DDBJ databases">
        <title>Evolution of Trichinella species and genotypes.</title>
        <authorList>
            <person name="Korhonen P.K."/>
            <person name="Edoardo P."/>
            <person name="Giuseppe L.R."/>
            <person name="Gasser R.B."/>
        </authorList>
    </citation>
    <scope>NUCLEOTIDE SEQUENCE [LARGE SCALE GENOMIC DNA]</scope>
    <source>
        <strain evidence="1">ISS417</strain>
    </source>
</reference>
<proteinExistence type="predicted"/>